<protein>
    <submittedName>
        <fullName evidence="2">Uncharacterized protein</fullName>
    </submittedName>
</protein>
<dbReference type="PANTHER" id="PTHR45707:SF46">
    <property type="entry name" value="PROTEIN KINASE DOMAIN-CONTAINING PROTEIN"/>
    <property type="match status" value="1"/>
</dbReference>
<organism evidence="2 3">
    <name type="scientific">Aegilops tauschii subsp. strangulata</name>
    <name type="common">Goatgrass</name>
    <dbReference type="NCBI Taxonomy" id="200361"/>
    <lineage>
        <taxon>Eukaryota</taxon>
        <taxon>Viridiplantae</taxon>
        <taxon>Streptophyta</taxon>
        <taxon>Embryophyta</taxon>
        <taxon>Tracheophyta</taxon>
        <taxon>Spermatophyta</taxon>
        <taxon>Magnoliopsida</taxon>
        <taxon>Liliopsida</taxon>
        <taxon>Poales</taxon>
        <taxon>Poaceae</taxon>
        <taxon>BOP clade</taxon>
        <taxon>Pooideae</taxon>
        <taxon>Triticodae</taxon>
        <taxon>Triticeae</taxon>
        <taxon>Triticinae</taxon>
        <taxon>Aegilops</taxon>
    </lineage>
</organism>
<proteinExistence type="predicted"/>
<reference evidence="3" key="1">
    <citation type="journal article" date="2014" name="Science">
        <title>Ancient hybridizations among the ancestral genomes of bread wheat.</title>
        <authorList>
            <consortium name="International Wheat Genome Sequencing Consortium,"/>
            <person name="Marcussen T."/>
            <person name="Sandve S.R."/>
            <person name="Heier L."/>
            <person name="Spannagl M."/>
            <person name="Pfeifer M."/>
            <person name="Jakobsen K.S."/>
            <person name="Wulff B.B."/>
            <person name="Steuernagel B."/>
            <person name="Mayer K.F."/>
            <person name="Olsen O.A."/>
        </authorList>
    </citation>
    <scope>NUCLEOTIDE SEQUENCE [LARGE SCALE GENOMIC DNA]</scope>
    <source>
        <strain evidence="3">cv. AL8/78</strain>
    </source>
</reference>
<keyword evidence="1" id="KW-0812">Transmembrane</keyword>
<dbReference type="Gramene" id="AET2Gv20106200.13">
    <property type="protein sequence ID" value="AET2Gv20106200.13"/>
    <property type="gene ID" value="AET2Gv20106200"/>
</dbReference>
<dbReference type="AlphaFoldDB" id="A0A453AEQ5"/>
<dbReference type="Gene3D" id="1.10.510.10">
    <property type="entry name" value="Transferase(Phosphotransferase) domain 1"/>
    <property type="match status" value="1"/>
</dbReference>
<evidence type="ECO:0000313" key="2">
    <source>
        <dbReference type="EnsemblPlants" id="AET2Gv20106200.13"/>
    </source>
</evidence>
<reference evidence="2" key="3">
    <citation type="journal article" date="2017" name="Nature">
        <title>Genome sequence of the progenitor of the wheat D genome Aegilops tauschii.</title>
        <authorList>
            <person name="Luo M.C."/>
            <person name="Gu Y.Q."/>
            <person name="Puiu D."/>
            <person name="Wang H."/>
            <person name="Twardziok S.O."/>
            <person name="Deal K.R."/>
            <person name="Huo N."/>
            <person name="Zhu T."/>
            <person name="Wang L."/>
            <person name="Wang Y."/>
            <person name="McGuire P.E."/>
            <person name="Liu S."/>
            <person name="Long H."/>
            <person name="Ramasamy R.K."/>
            <person name="Rodriguez J.C."/>
            <person name="Van S.L."/>
            <person name="Yuan L."/>
            <person name="Wang Z."/>
            <person name="Xia Z."/>
            <person name="Xiao L."/>
            <person name="Anderson O.D."/>
            <person name="Ouyang S."/>
            <person name="Liang Y."/>
            <person name="Zimin A.V."/>
            <person name="Pertea G."/>
            <person name="Qi P."/>
            <person name="Bennetzen J.L."/>
            <person name="Dai X."/>
            <person name="Dawson M.W."/>
            <person name="Muller H.G."/>
            <person name="Kugler K."/>
            <person name="Rivarola-Duarte L."/>
            <person name="Spannagl M."/>
            <person name="Mayer K.F.X."/>
            <person name="Lu F.H."/>
            <person name="Bevan M.W."/>
            <person name="Leroy P."/>
            <person name="Li P."/>
            <person name="You F.M."/>
            <person name="Sun Q."/>
            <person name="Liu Z."/>
            <person name="Lyons E."/>
            <person name="Wicker T."/>
            <person name="Salzberg S.L."/>
            <person name="Devos K.M."/>
            <person name="Dvorak J."/>
        </authorList>
    </citation>
    <scope>NUCLEOTIDE SEQUENCE [LARGE SCALE GENOMIC DNA]</scope>
    <source>
        <strain evidence="2">cv. AL8/78</strain>
    </source>
</reference>
<evidence type="ECO:0000256" key="1">
    <source>
        <dbReference type="SAM" id="Phobius"/>
    </source>
</evidence>
<dbReference type="Proteomes" id="UP000015105">
    <property type="component" value="Chromosome 2D"/>
</dbReference>
<reference evidence="3" key="2">
    <citation type="journal article" date="2017" name="Nat. Plants">
        <title>The Aegilops tauschii genome reveals multiple impacts of transposons.</title>
        <authorList>
            <person name="Zhao G."/>
            <person name="Zou C."/>
            <person name="Li K."/>
            <person name="Wang K."/>
            <person name="Li T."/>
            <person name="Gao L."/>
            <person name="Zhang X."/>
            <person name="Wang H."/>
            <person name="Yang Z."/>
            <person name="Liu X."/>
            <person name="Jiang W."/>
            <person name="Mao L."/>
            <person name="Kong X."/>
            <person name="Jiao Y."/>
            <person name="Jia J."/>
        </authorList>
    </citation>
    <scope>NUCLEOTIDE SEQUENCE [LARGE SCALE GENOMIC DNA]</scope>
    <source>
        <strain evidence="3">cv. AL8/78</strain>
    </source>
</reference>
<keyword evidence="3" id="KW-1185">Reference proteome</keyword>
<evidence type="ECO:0000313" key="3">
    <source>
        <dbReference type="Proteomes" id="UP000015105"/>
    </source>
</evidence>
<dbReference type="EnsemblPlants" id="AET2Gv20106200.13">
    <property type="protein sequence ID" value="AET2Gv20106200.13"/>
    <property type="gene ID" value="AET2Gv20106200"/>
</dbReference>
<accession>A0A453AEQ5</accession>
<reference evidence="2" key="5">
    <citation type="journal article" date="2021" name="G3 (Bethesda)">
        <title>Aegilops tauschii genome assembly Aet v5.0 features greater sequence contiguity and improved annotation.</title>
        <authorList>
            <person name="Wang L."/>
            <person name="Zhu T."/>
            <person name="Rodriguez J.C."/>
            <person name="Deal K.R."/>
            <person name="Dubcovsky J."/>
            <person name="McGuire P.E."/>
            <person name="Lux T."/>
            <person name="Spannagl M."/>
            <person name="Mayer K.F.X."/>
            <person name="Baldrich P."/>
            <person name="Meyers B.C."/>
            <person name="Huo N."/>
            <person name="Gu Y.Q."/>
            <person name="Zhou H."/>
            <person name="Devos K.M."/>
            <person name="Bennetzen J.L."/>
            <person name="Unver T."/>
            <person name="Budak H."/>
            <person name="Gulick P.J."/>
            <person name="Galiba G."/>
            <person name="Kalapos B."/>
            <person name="Nelson D.R."/>
            <person name="Li P."/>
            <person name="You F.M."/>
            <person name="Luo M.C."/>
            <person name="Dvorak J."/>
        </authorList>
    </citation>
    <scope>NUCLEOTIDE SEQUENCE [LARGE SCALE GENOMIC DNA]</scope>
    <source>
        <strain evidence="2">cv. AL8/78</strain>
    </source>
</reference>
<dbReference type="PANTHER" id="PTHR45707">
    <property type="entry name" value="C2 CALCIUM/LIPID-BINDING PLANT PHOSPHORIBOSYLTRANSFERASE FAMILY PROTEIN"/>
    <property type="match status" value="1"/>
</dbReference>
<name>A0A453AEQ5_AEGTS</name>
<keyword evidence="1" id="KW-1133">Transmembrane helix</keyword>
<sequence>MLCYMHSLFVLAHYVPLSNILCMLIFRIQVSKTWKEKMQAVSGYSSHEIYILQVRRCIEIALRCICKDRKERPNIEKIVHELEELEVETNKIALPFDRSKDLILKVCMYK</sequence>
<feature type="transmembrane region" description="Helical" evidence="1">
    <location>
        <begin position="6"/>
        <end position="28"/>
    </location>
</feature>
<keyword evidence="1" id="KW-0472">Membrane</keyword>
<reference evidence="2" key="4">
    <citation type="submission" date="2019-03" db="UniProtKB">
        <authorList>
            <consortium name="EnsemblPlants"/>
        </authorList>
    </citation>
    <scope>IDENTIFICATION</scope>
</reference>